<accession>A0ABV2ABB4</accession>
<feature type="transmembrane region" description="Helical" evidence="8">
    <location>
        <begin position="311"/>
        <end position="332"/>
    </location>
</feature>
<evidence type="ECO:0000313" key="10">
    <source>
        <dbReference type="EMBL" id="MES0874553.1"/>
    </source>
</evidence>
<dbReference type="Proteomes" id="UP001465331">
    <property type="component" value="Unassembled WGS sequence"/>
</dbReference>
<evidence type="ECO:0000256" key="8">
    <source>
        <dbReference type="RuleBase" id="RU365088"/>
    </source>
</evidence>
<feature type="transmembrane region" description="Helical" evidence="8">
    <location>
        <begin position="170"/>
        <end position="187"/>
    </location>
</feature>
<feature type="transmembrane region" description="Helical" evidence="8">
    <location>
        <begin position="222"/>
        <end position="245"/>
    </location>
</feature>
<feature type="transmembrane region" description="Helical" evidence="8">
    <location>
        <begin position="344"/>
        <end position="369"/>
    </location>
</feature>
<dbReference type="Pfam" id="PF07690">
    <property type="entry name" value="MFS_1"/>
    <property type="match status" value="1"/>
</dbReference>
<dbReference type="InterPro" id="IPR011701">
    <property type="entry name" value="MFS"/>
</dbReference>
<evidence type="ECO:0000256" key="4">
    <source>
        <dbReference type="ARBA" id="ARBA00022475"/>
    </source>
</evidence>
<feature type="transmembrane region" description="Helical" evidence="8">
    <location>
        <begin position="50"/>
        <end position="70"/>
    </location>
</feature>
<keyword evidence="11" id="KW-1185">Reference proteome</keyword>
<name>A0ABV2ABB4_9GAMM</name>
<reference evidence="10 11" key="1">
    <citation type="submission" date="2024-06" db="EMBL/GenBank/DDBJ databases">
        <authorList>
            <person name="Li Z."/>
            <person name="Jiang Y."/>
        </authorList>
    </citation>
    <scope>NUCLEOTIDE SEQUENCE [LARGE SCALE GENOMIC DNA]</scope>
    <source>
        <strain evidence="10 11">HSW-8</strain>
    </source>
</reference>
<gene>
    <name evidence="10" type="ORF">ABSH63_11130</name>
</gene>
<evidence type="ECO:0000256" key="3">
    <source>
        <dbReference type="ARBA" id="ARBA00022448"/>
    </source>
</evidence>
<dbReference type="PROSITE" id="PS50850">
    <property type="entry name" value="MFS"/>
    <property type="match status" value="1"/>
</dbReference>
<dbReference type="InterPro" id="IPR004812">
    <property type="entry name" value="Efflux_drug-R_Bcr/CmlA"/>
</dbReference>
<sequence length="402" mass="41883">MNEPRTAMDAATRRRWVLMLGTIIAIGPMTIDMYLPALPTLQAEFGVDTARVQFTLSIYFVGLALGQSMYGPIADRYGRRRPLLVGLALYTLASLLCALATTIEMLIASRLLQALGGCAGMVITRAMVRDRFDPTDTARIYASLVLVMGVAPILAPLVGGQLLGISGWRAIFFALALFGAGCWAMAYRGLSETLAVRGAPIRIGCVLRAYAGLLGHRRFMGYALAGGLASAGMFSYISGAPFVFIEVFGVPAAQFGWLFGGNAAGFVLVSQCNGWFLDRWSPDRVLRWGLCAHAGFALLMALAAVTRTAGLAGVALPLFLCVSALGLVFANATAMAMAPFGTQAGLAAAGMGMLQFAAAAIGGAAVGHLHDGTAVPMSIVVAGCAVLAAVLLRLLAPPSRGG</sequence>
<evidence type="ECO:0000256" key="6">
    <source>
        <dbReference type="ARBA" id="ARBA00022989"/>
    </source>
</evidence>
<feature type="transmembrane region" description="Helical" evidence="8">
    <location>
        <begin position="107"/>
        <end position="128"/>
    </location>
</feature>
<dbReference type="InterPro" id="IPR020846">
    <property type="entry name" value="MFS_dom"/>
</dbReference>
<evidence type="ECO:0000256" key="5">
    <source>
        <dbReference type="ARBA" id="ARBA00022692"/>
    </source>
</evidence>
<dbReference type="CDD" id="cd17320">
    <property type="entry name" value="MFS_MdfA_MDR_like"/>
    <property type="match status" value="1"/>
</dbReference>
<feature type="transmembrane region" description="Helical" evidence="8">
    <location>
        <begin position="375"/>
        <end position="396"/>
    </location>
</feature>
<evidence type="ECO:0000256" key="7">
    <source>
        <dbReference type="ARBA" id="ARBA00023136"/>
    </source>
</evidence>
<feature type="transmembrane region" description="Helical" evidence="8">
    <location>
        <begin position="140"/>
        <end position="158"/>
    </location>
</feature>
<feature type="domain" description="Major facilitator superfamily (MFS) profile" evidence="9">
    <location>
        <begin position="16"/>
        <end position="400"/>
    </location>
</feature>
<keyword evidence="4" id="KW-1003">Cell membrane</keyword>
<dbReference type="InterPro" id="IPR050189">
    <property type="entry name" value="MFS_Efflux_Transporters"/>
</dbReference>
<keyword evidence="3 8" id="KW-0813">Transport</keyword>
<comment type="caution">
    <text evidence="10">The sequence shown here is derived from an EMBL/GenBank/DDBJ whole genome shotgun (WGS) entry which is preliminary data.</text>
</comment>
<dbReference type="NCBIfam" id="TIGR00710">
    <property type="entry name" value="efflux_Bcr_CflA"/>
    <property type="match status" value="1"/>
</dbReference>
<protein>
    <recommendedName>
        <fullName evidence="8">Bcr/CflA family efflux transporter</fullName>
    </recommendedName>
</protein>
<proteinExistence type="inferred from homology"/>
<evidence type="ECO:0000259" key="9">
    <source>
        <dbReference type="PROSITE" id="PS50850"/>
    </source>
</evidence>
<dbReference type="PANTHER" id="PTHR43124">
    <property type="entry name" value="PURINE EFFLUX PUMP PBUE"/>
    <property type="match status" value="1"/>
</dbReference>
<feature type="transmembrane region" description="Helical" evidence="8">
    <location>
        <begin position="82"/>
        <end position="101"/>
    </location>
</feature>
<evidence type="ECO:0000256" key="2">
    <source>
        <dbReference type="ARBA" id="ARBA00006236"/>
    </source>
</evidence>
<dbReference type="Gene3D" id="1.20.1720.10">
    <property type="entry name" value="Multidrug resistance protein D"/>
    <property type="match status" value="1"/>
</dbReference>
<keyword evidence="6 8" id="KW-1133">Transmembrane helix</keyword>
<feature type="transmembrane region" description="Helical" evidence="8">
    <location>
        <begin position="288"/>
        <end position="305"/>
    </location>
</feature>
<dbReference type="SUPFAM" id="SSF103473">
    <property type="entry name" value="MFS general substrate transporter"/>
    <property type="match status" value="1"/>
</dbReference>
<feature type="transmembrane region" description="Helical" evidence="8">
    <location>
        <begin position="257"/>
        <end position="276"/>
    </location>
</feature>
<evidence type="ECO:0000256" key="1">
    <source>
        <dbReference type="ARBA" id="ARBA00004651"/>
    </source>
</evidence>
<dbReference type="PANTHER" id="PTHR43124:SF3">
    <property type="entry name" value="CHLORAMPHENICOL EFFLUX PUMP RV0191"/>
    <property type="match status" value="1"/>
</dbReference>
<dbReference type="InterPro" id="IPR036259">
    <property type="entry name" value="MFS_trans_sf"/>
</dbReference>
<dbReference type="EMBL" id="JBEPIJ010000012">
    <property type="protein sequence ID" value="MES0874553.1"/>
    <property type="molecule type" value="Genomic_DNA"/>
</dbReference>
<comment type="similarity">
    <text evidence="2 8">Belongs to the major facilitator superfamily. Bcr/CmlA family.</text>
</comment>
<comment type="subcellular location">
    <subcellularLocation>
        <location evidence="8">Cell inner membrane</location>
        <topology evidence="8">Multi-pass membrane protein</topology>
    </subcellularLocation>
    <subcellularLocation>
        <location evidence="1">Cell membrane</location>
        <topology evidence="1">Multi-pass membrane protein</topology>
    </subcellularLocation>
</comment>
<keyword evidence="8" id="KW-0997">Cell inner membrane</keyword>
<keyword evidence="7 8" id="KW-0472">Membrane</keyword>
<evidence type="ECO:0000313" key="11">
    <source>
        <dbReference type="Proteomes" id="UP001465331"/>
    </source>
</evidence>
<dbReference type="RefSeq" id="WP_352889792.1">
    <property type="nucleotide sequence ID" value="NZ_JBEPIJ010000012.1"/>
</dbReference>
<feature type="transmembrane region" description="Helical" evidence="8">
    <location>
        <begin position="16"/>
        <end position="38"/>
    </location>
</feature>
<organism evidence="10 11">
    <name type="scientific">Sinimarinibacterium thermocellulolyticum</name>
    <dbReference type="NCBI Taxonomy" id="3170016"/>
    <lineage>
        <taxon>Bacteria</taxon>
        <taxon>Pseudomonadati</taxon>
        <taxon>Pseudomonadota</taxon>
        <taxon>Gammaproteobacteria</taxon>
        <taxon>Nevskiales</taxon>
        <taxon>Nevskiaceae</taxon>
        <taxon>Sinimarinibacterium</taxon>
    </lineage>
</organism>
<keyword evidence="5 8" id="KW-0812">Transmembrane</keyword>